<gene>
    <name evidence="1" type="ORF">QYT958_LOCUS45751</name>
    <name evidence="2" type="ORF">QYT958_LOCUS47958</name>
</gene>
<evidence type="ECO:0000313" key="3">
    <source>
        <dbReference type="Proteomes" id="UP000663848"/>
    </source>
</evidence>
<dbReference type="AlphaFoldDB" id="A0A822G8T9"/>
<name>A0A822G8T9_9BILA</name>
<dbReference type="Proteomes" id="UP000663848">
    <property type="component" value="Unassembled WGS sequence"/>
</dbReference>
<evidence type="ECO:0000313" key="1">
    <source>
        <dbReference type="EMBL" id="CAF5115859.1"/>
    </source>
</evidence>
<dbReference type="EMBL" id="CAJOBR010093169">
    <property type="protein sequence ID" value="CAF5143790.1"/>
    <property type="molecule type" value="Genomic_DNA"/>
</dbReference>
<proteinExistence type="predicted"/>
<dbReference type="EMBL" id="CAJOBR010077799">
    <property type="protein sequence ID" value="CAF5115859.1"/>
    <property type="molecule type" value="Genomic_DNA"/>
</dbReference>
<accession>A0A822G8T9</accession>
<organism evidence="2 3">
    <name type="scientific">Rotaria socialis</name>
    <dbReference type="NCBI Taxonomy" id="392032"/>
    <lineage>
        <taxon>Eukaryota</taxon>
        <taxon>Metazoa</taxon>
        <taxon>Spiralia</taxon>
        <taxon>Gnathifera</taxon>
        <taxon>Rotifera</taxon>
        <taxon>Eurotatoria</taxon>
        <taxon>Bdelloidea</taxon>
        <taxon>Philodinida</taxon>
        <taxon>Philodinidae</taxon>
        <taxon>Rotaria</taxon>
    </lineage>
</organism>
<feature type="non-terminal residue" evidence="2">
    <location>
        <position position="61"/>
    </location>
</feature>
<feature type="non-terminal residue" evidence="2">
    <location>
        <position position="1"/>
    </location>
</feature>
<sequence length="61" mass="6789">TAVPQHPLNTLDRIAFYKSVREKRKQLQLNHLTNGKDNESSSTENAFLTQMLQASSNSAAS</sequence>
<comment type="caution">
    <text evidence="2">The sequence shown here is derived from an EMBL/GenBank/DDBJ whole genome shotgun (WGS) entry which is preliminary data.</text>
</comment>
<protein>
    <submittedName>
        <fullName evidence="2">Uncharacterized protein</fullName>
    </submittedName>
</protein>
<reference evidence="2" key="1">
    <citation type="submission" date="2021-02" db="EMBL/GenBank/DDBJ databases">
        <authorList>
            <person name="Nowell W R."/>
        </authorList>
    </citation>
    <scope>NUCLEOTIDE SEQUENCE</scope>
</reference>
<evidence type="ECO:0000313" key="2">
    <source>
        <dbReference type="EMBL" id="CAF5143790.1"/>
    </source>
</evidence>